<organism evidence="9 10">
    <name type="scientific">Wandonia haliotis</name>
    <dbReference type="NCBI Taxonomy" id="574963"/>
    <lineage>
        <taxon>Bacteria</taxon>
        <taxon>Pseudomonadati</taxon>
        <taxon>Bacteroidota</taxon>
        <taxon>Flavobacteriia</taxon>
        <taxon>Flavobacteriales</taxon>
        <taxon>Crocinitomicaceae</taxon>
        <taxon>Wandonia</taxon>
    </lineage>
</organism>
<feature type="active site" description="Charge relay system" evidence="6">
    <location>
        <position position="184"/>
    </location>
</feature>
<dbReference type="RefSeq" id="WP_343786716.1">
    <property type="nucleotide sequence ID" value="NZ_BAAAFH010000011.1"/>
</dbReference>
<sequence length="866" mass="96645">MRYYHLVLVLFFSTQAFTQSKIDETLSNHLLHSQNQFVRVRIEFTQKFDSRSFHTQKKQEKKGITDRVPELITELQGIARKEQRNVRDFFVQHPQGVSNIQTFWIINAIICEIRSELLPELEQFDEIASIHLENNHFTWHEKPLIQPATEKMENGVEPGVLACNVRPLWDMGYTGRGRQVFIYDTGVWPGHPSFADRYLGNFRSESATWHGQFADVPNGQRSSHGTHVLGTVAGLERATNDTIGIAFNAYWMANDHIGTTVESLPTLADMMSSFEWALNPDGDISTSHDVPDVINNSWRWYDGADQEQCEGVVVDLMNAIEAAGIANVFAGGNFGPSNTTVSAPQRINTSEVNTFSVGSVNANLSYPFPISDFSSRGPKQCPGTGSLIIHPEVVAPGQNVRSAYNQNEYAYLSGTSMATPHVSGVILLLKEAFPDVSGEEILWALYLTAIDLGIPGEDNTYGMGLIDAHAAFLHLAQNYTPTDPLAAFLDLNLKTVSTYENMDVLCQSTLQPYAVVENSGMTVLSEFSVFYSLNGATEQFINWTGTLNPGETVQIDIPILTSNQTGANELVIRAELGNGTEEYDFINNTRFYRFNIRPTKDIPFLDGFEHGFGAGDWIVANPDGSRTWSTVDVPNKTWGTQSAWINGYQYGPNANQRDELISPLISFPSQSDSLFLEFDYSYLRRSSTSHVQDTLYILLAEGCSSAHFDTLSFLTGLDLAYDATIFWDNVPDANQWRTGKYSLTGVNGQNLSVVFQNINRSGNNTYIDNVSVYEKGHTPLLLTENVLEKLYIYPNPNKGEFTVEVSSEASDARFTISIIDTQGKTIYSQDPVNKAVKINLDHIPKGLYLVHIKTSLNNYIEKIVIQ</sequence>
<keyword evidence="5 6" id="KW-0720">Serine protease</keyword>
<comment type="similarity">
    <text evidence="1 6">Belongs to the peptidase S8 family.</text>
</comment>
<evidence type="ECO:0000256" key="1">
    <source>
        <dbReference type="ARBA" id="ARBA00011073"/>
    </source>
</evidence>
<evidence type="ECO:0000259" key="7">
    <source>
        <dbReference type="Pfam" id="PF00082"/>
    </source>
</evidence>
<feature type="domain" description="Peptidase S8/S53" evidence="7">
    <location>
        <begin position="176"/>
        <end position="464"/>
    </location>
</feature>
<dbReference type="Gene3D" id="2.60.40.10">
    <property type="entry name" value="Immunoglobulins"/>
    <property type="match status" value="1"/>
</dbReference>
<evidence type="ECO:0000313" key="10">
    <source>
        <dbReference type="Proteomes" id="UP001501126"/>
    </source>
</evidence>
<accession>A0ABN1MR18</accession>
<feature type="active site" description="Charge relay system" evidence="6">
    <location>
        <position position="224"/>
    </location>
</feature>
<name>A0ABN1MR18_9FLAO</name>
<dbReference type="InterPro" id="IPR000209">
    <property type="entry name" value="Peptidase_S8/S53_dom"/>
</dbReference>
<dbReference type="InterPro" id="IPR015500">
    <property type="entry name" value="Peptidase_S8_subtilisin-rel"/>
</dbReference>
<reference evidence="9 10" key="1">
    <citation type="journal article" date="2019" name="Int. J. Syst. Evol. Microbiol.">
        <title>The Global Catalogue of Microorganisms (GCM) 10K type strain sequencing project: providing services to taxonomists for standard genome sequencing and annotation.</title>
        <authorList>
            <consortium name="The Broad Institute Genomics Platform"/>
            <consortium name="The Broad Institute Genome Sequencing Center for Infectious Disease"/>
            <person name="Wu L."/>
            <person name="Ma J."/>
        </authorList>
    </citation>
    <scope>NUCLEOTIDE SEQUENCE [LARGE SCALE GENOMIC DNA]</scope>
    <source>
        <strain evidence="9 10">JCM 16083</strain>
    </source>
</reference>
<dbReference type="Proteomes" id="UP001501126">
    <property type="component" value="Unassembled WGS sequence"/>
</dbReference>
<feature type="domain" description="Secretion system C-terminal sorting" evidence="8">
    <location>
        <begin position="792"/>
        <end position="865"/>
    </location>
</feature>
<dbReference type="Gene3D" id="3.40.50.200">
    <property type="entry name" value="Peptidase S8/S53 domain"/>
    <property type="match status" value="1"/>
</dbReference>
<keyword evidence="4 6" id="KW-0378">Hydrolase</keyword>
<dbReference type="PANTHER" id="PTHR43806:SF67">
    <property type="entry name" value="EGF-LIKE DOMAIN-CONTAINING PROTEIN"/>
    <property type="match status" value="1"/>
</dbReference>
<dbReference type="PROSITE" id="PS00138">
    <property type="entry name" value="SUBTILASE_SER"/>
    <property type="match status" value="1"/>
</dbReference>
<dbReference type="EMBL" id="BAAAFH010000011">
    <property type="protein sequence ID" value="GAA0875340.1"/>
    <property type="molecule type" value="Genomic_DNA"/>
</dbReference>
<evidence type="ECO:0000256" key="2">
    <source>
        <dbReference type="ARBA" id="ARBA00022670"/>
    </source>
</evidence>
<evidence type="ECO:0000256" key="6">
    <source>
        <dbReference type="PROSITE-ProRule" id="PRU01240"/>
    </source>
</evidence>
<evidence type="ECO:0000256" key="4">
    <source>
        <dbReference type="ARBA" id="ARBA00022801"/>
    </source>
</evidence>
<dbReference type="InterPro" id="IPR026444">
    <property type="entry name" value="Secre_tail"/>
</dbReference>
<dbReference type="InterPro" id="IPR036852">
    <property type="entry name" value="Peptidase_S8/S53_dom_sf"/>
</dbReference>
<dbReference type="InterPro" id="IPR050131">
    <property type="entry name" value="Peptidase_S8_subtilisin-like"/>
</dbReference>
<evidence type="ECO:0000256" key="5">
    <source>
        <dbReference type="ARBA" id="ARBA00022825"/>
    </source>
</evidence>
<dbReference type="PRINTS" id="PR00723">
    <property type="entry name" value="SUBTILISIN"/>
</dbReference>
<dbReference type="SUPFAM" id="SSF52743">
    <property type="entry name" value="Subtilisin-like"/>
    <property type="match status" value="1"/>
</dbReference>
<feature type="active site" description="Charge relay system" evidence="6">
    <location>
        <position position="416"/>
    </location>
</feature>
<proteinExistence type="inferred from homology"/>
<dbReference type="PROSITE" id="PS51892">
    <property type="entry name" value="SUBTILASE"/>
    <property type="match status" value="1"/>
</dbReference>
<keyword evidence="3" id="KW-0732">Signal</keyword>
<evidence type="ECO:0000259" key="8">
    <source>
        <dbReference type="Pfam" id="PF18962"/>
    </source>
</evidence>
<protein>
    <submittedName>
        <fullName evidence="9">Uncharacterized protein</fullName>
    </submittedName>
</protein>
<dbReference type="Pfam" id="PF00082">
    <property type="entry name" value="Peptidase_S8"/>
    <property type="match status" value="1"/>
</dbReference>
<dbReference type="PANTHER" id="PTHR43806">
    <property type="entry name" value="PEPTIDASE S8"/>
    <property type="match status" value="1"/>
</dbReference>
<evidence type="ECO:0000313" key="9">
    <source>
        <dbReference type="EMBL" id="GAA0875340.1"/>
    </source>
</evidence>
<dbReference type="Pfam" id="PF18962">
    <property type="entry name" value="Por_Secre_tail"/>
    <property type="match status" value="1"/>
</dbReference>
<keyword evidence="2 6" id="KW-0645">Protease</keyword>
<dbReference type="InterPro" id="IPR023828">
    <property type="entry name" value="Peptidase_S8_Ser-AS"/>
</dbReference>
<evidence type="ECO:0000256" key="3">
    <source>
        <dbReference type="ARBA" id="ARBA00022729"/>
    </source>
</evidence>
<keyword evidence="10" id="KW-1185">Reference proteome</keyword>
<comment type="caution">
    <text evidence="9">The sequence shown here is derived from an EMBL/GenBank/DDBJ whole genome shotgun (WGS) entry which is preliminary data.</text>
</comment>
<dbReference type="InterPro" id="IPR013783">
    <property type="entry name" value="Ig-like_fold"/>
</dbReference>
<dbReference type="NCBIfam" id="TIGR04183">
    <property type="entry name" value="Por_Secre_tail"/>
    <property type="match status" value="1"/>
</dbReference>
<gene>
    <name evidence="9" type="ORF">GCM10009118_17490</name>
</gene>
<dbReference type="Gene3D" id="2.60.40.3080">
    <property type="match status" value="1"/>
</dbReference>